<reference evidence="2 3" key="1">
    <citation type="journal article" date="2010" name="Nature">
        <title>Genome sequence of the palaeopolyploid soybean.</title>
        <authorList>
            <person name="Schmutz J."/>
            <person name="Cannon S.B."/>
            <person name="Schlueter J."/>
            <person name="Ma J."/>
            <person name="Mitros T."/>
            <person name="Nelson W."/>
            <person name="Hyten D.L."/>
            <person name="Song Q."/>
            <person name="Thelen J.J."/>
            <person name="Cheng J."/>
            <person name="Xu D."/>
            <person name="Hellsten U."/>
            <person name="May G.D."/>
            <person name="Yu Y."/>
            <person name="Sakurai T."/>
            <person name="Umezawa T."/>
            <person name="Bhattacharyya M.K."/>
            <person name="Sandhu D."/>
            <person name="Valliyodan B."/>
            <person name="Lindquist E."/>
            <person name="Peto M."/>
            <person name="Grant D."/>
            <person name="Shu S."/>
            <person name="Goodstein D."/>
            <person name="Barry K."/>
            <person name="Futrell-Griggs M."/>
            <person name="Abernathy B."/>
            <person name="Du J."/>
            <person name="Tian Z."/>
            <person name="Zhu L."/>
            <person name="Gill N."/>
            <person name="Joshi T."/>
            <person name="Libault M."/>
            <person name="Sethuraman A."/>
            <person name="Zhang X.-C."/>
            <person name="Shinozaki K."/>
            <person name="Nguyen H.T."/>
            <person name="Wing R.A."/>
            <person name="Cregan P."/>
            <person name="Specht J."/>
            <person name="Grimwood J."/>
            <person name="Rokhsar D."/>
            <person name="Stacey G."/>
            <person name="Shoemaker R.C."/>
            <person name="Jackson S.A."/>
        </authorList>
    </citation>
    <scope>NUCLEOTIDE SEQUENCE [LARGE SCALE GENOMIC DNA]</scope>
    <source>
        <strain evidence="3">cv. Williams 82</strain>
        <tissue evidence="2">Callus</tissue>
    </source>
</reference>
<organism evidence="2">
    <name type="scientific">Glycine max</name>
    <name type="common">Soybean</name>
    <name type="synonym">Glycine hispida</name>
    <dbReference type="NCBI Taxonomy" id="3847"/>
    <lineage>
        <taxon>Eukaryota</taxon>
        <taxon>Viridiplantae</taxon>
        <taxon>Streptophyta</taxon>
        <taxon>Embryophyta</taxon>
        <taxon>Tracheophyta</taxon>
        <taxon>Spermatophyta</taxon>
        <taxon>Magnoliopsida</taxon>
        <taxon>eudicotyledons</taxon>
        <taxon>Gunneridae</taxon>
        <taxon>Pentapetalae</taxon>
        <taxon>rosids</taxon>
        <taxon>fabids</taxon>
        <taxon>Fabales</taxon>
        <taxon>Fabaceae</taxon>
        <taxon>Papilionoideae</taxon>
        <taxon>50 kb inversion clade</taxon>
        <taxon>NPAAA clade</taxon>
        <taxon>indigoferoid/millettioid clade</taxon>
        <taxon>Phaseoleae</taxon>
        <taxon>Glycine</taxon>
        <taxon>Glycine subgen. Soja</taxon>
    </lineage>
</organism>
<keyword evidence="1" id="KW-1133">Transmembrane helix</keyword>
<evidence type="ECO:0000313" key="2">
    <source>
        <dbReference type="EMBL" id="KRG90119.1"/>
    </source>
</evidence>
<protein>
    <submittedName>
        <fullName evidence="2 3">Uncharacterized protein</fullName>
    </submittedName>
</protein>
<sequence>MFSGIILIVLSSYFEHLSVLYFSIVVYWELAIYKFVLLLLSSSFAFYMLMFNIVASFIFVLPFCWVLYFIFIIISPYFKHVSFLYFSIVRVFIVFIALNIFLYYCHDCAGLMHVFFLFSKMVTISSIGNLQCICSLYFRH</sequence>
<dbReference type="Gramene" id="KRG90119">
    <property type="protein sequence ID" value="KRG90119"/>
    <property type="gene ID" value="GLYMA_20G069100"/>
</dbReference>
<reference evidence="3" key="2">
    <citation type="submission" date="2018-02" db="UniProtKB">
        <authorList>
            <consortium name="EnsemblPlants"/>
        </authorList>
    </citation>
    <scope>IDENTIFICATION</scope>
    <source>
        <strain evidence="3">Williams 82</strain>
    </source>
</reference>
<evidence type="ECO:0000256" key="1">
    <source>
        <dbReference type="SAM" id="Phobius"/>
    </source>
</evidence>
<proteinExistence type="predicted"/>
<keyword evidence="1" id="KW-0472">Membrane</keyword>
<dbReference type="InParanoid" id="A0A0R0EHS4"/>
<feature type="transmembrane region" description="Helical" evidence="1">
    <location>
        <begin position="5"/>
        <end position="24"/>
    </location>
</feature>
<feature type="transmembrane region" description="Helical" evidence="1">
    <location>
        <begin position="30"/>
        <end position="50"/>
    </location>
</feature>
<feature type="transmembrane region" description="Helical" evidence="1">
    <location>
        <begin position="84"/>
        <end position="105"/>
    </location>
</feature>
<name>A0A0R0EHS4_SOYBN</name>
<dbReference type="Proteomes" id="UP000008827">
    <property type="component" value="Chromosome 20"/>
</dbReference>
<reference evidence="2" key="3">
    <citation type="submission" date="2018-07" db="EMBL/GenBank/DDBJ databases">
        <title>WGS assembly of Glycine max.</title>
        <authorList>
            <person name="Schmutz J."/>
            <person name="Cannon S."/>
            <person name="Schlueter J."/>
            <person name="Ma J."/>
            <person name="Mitros T."/>
            <person name="Nelson W."/>
            <person name="Hyten D."/>
            <person name="Song Q."/>
            <person name="Thelen J."/>
            <person name="Cheng J."/>
            <person name="Xu D."/>
            <person name="Hellsten U."/>
            <person name="May G."/>
            <person name="Yu Y."/>
            <person name="Sakurai T."/>
            <person name="Umezawa T."/>
            <person name="Bhattacharyya M."/>
            <person name="Sandhu D."/>
            <person name="Valliyodan B."/>
            <person name="Lindquist E."/>
            <person name="Peto M."/>
            <person name="Grant D."/>
            <person name="Shu S."/>
            <person name="Goodstein D."/>
            <person name="Barry K."/>
            <person name="Futrell-Griggs M."/>
            <person name="Abernathy B."/>
            <person name="Du J."/>
            <person name="Tian Z."/>
            <person name="Zhu L."/>
            <person name="Gill N."/>
            <person name="Joshi T."/>
            <person name="Libault M."/>
            <person name="Sethuraman A."/>
            <person name="Zhang X."/>
            <person name="Shinozaki K."/>
            <person name="Nguyen H."/>
            <person name="Wing R."/>
            <person name="Cregan P."/>
            <person name="Specht J."/>
            <person name="Grimwood J."/>
            <person name="Rokhsar D."/>
            <person name="Stacey G."/>
            <person name="Shoemaker R."/>
            <person name="Jackson S."/>
        </authorList>
    </citation>
    <scope>NUCLEOTIDE SEQUENCE</scope>
    <source>
        <tissue evidence="2">Callus</tissue>
    </source>
</reference>
<feature type="transmembrane region" description="Helical" evidence="1">
    <location>
        <begin position="57"/>
        <end position="78"/>
    </location>
</feature>
<dbReference type="EnsemblPlants" id="KRG90119">
    <property type="protein sequence ID" value="KRG90119"/>
    <property type="gene ID" value="GLYMA_20G069100"/>
</dbReference>
<evidence type="ECO:0000313" key="4">
    <source>
        <dbReference type="Proteomes" id="UP000008827"/>
    </source>
</evidence>
<dbReference type="EMBL" id="CM000853">
    <property type="protein sequence ID" value="KRG90119.1"/>
    <property type="molecule type" value="Genomic_DNA"/>
</dbReference>
<evidence type="ECO:0000313" key="3">
    <source>
        <dbReference type="EnsemblPlants" id="KRG90119"/>
    </source>
</evidence>
<keyword evidence="1" id="KW-0812">Transmembrane</keyword>
<gene>
    <name evidence="2" type="ORF">GLYMA_20G069100</name>
</gene>
<keyword evidence="4" id="KW-1185">Reference proteome</keyword>
<accession>A0A0R0EHS4</accession>
<feature type="transmembrane region" description="Helical" evidence="1">
    <location>
        <begin position="117"/>
        <end position="138"/>
    </location>
</feature>
<dbReference type="AlphaFoldDB" id="A0A0R0EHS4"/>